<dbReference type="SUPFAM" id="SSF53474">
    <property type="entry name" value="alpha/beta-Hydrolases"/>
    <property type="match status" value="1"/>
</dbReference>
<gene>
    <name evidence="1" type="ORF">BC335_0544</name>
</gene>
<sequence>MYQDSEKLTYYIILATNAVVNSEKGLEDLPADAKVDELQVNGRTVLKISGTYERDTKNRPNHWTLNLDNSNIITSENQHSDLKAYVVLPDNEFLTKWGSKYSPVTNQAELPFVENSNNAYLIDTTPWTVIAATGTYVKSQAKGNKNIGMTSEGQLAMIGEMWCKNSPVPIDVIAAVQSPYYNFLFAKWMAAQNDQINMALVDNCGHDIMAEVQDRFNQILRHFSLKNRYLSN</sequence>
<dbReference type="Gene3D" id="3.40.50.1820">
    <property type="entry name" value="alpha/beta hydrolase"/>
    <property type="match status" value="1"/>
</dbReference>
<dbReference type="InterPro" id="IPR029058">
    <property type="entry name" value="AB_hydrolase_fold"/>
</dbReference>
<accession>A0A386RD50</accession>
<proteinExistence type="predicted"/>
<protein>
    <submittedName>
        <fullName evidence="1">Uncharacterized protein</fullName>
    </submittedName>
</protein>
<dbReference type="EMBL" id="CP017982">
    <property type="protein sequence ID" value="AYE61066.1"/>
    <property type="molecule type" value="Genomic_DNA"/>
</dbReference>
<name>A0A386RD50_LACHE</name>
<dbReference type="Proteomes" id="UP000267794">
    <property type="component" value="Chromosome"/>
</dbReference>
<organism evidence="1 2">
    <name type="scientific">Lactobacillus helveticus</name>
    <name type="common">Lactobacillus suntoryeus</name>
    <dbReference type="NCBI Taxonomy" id="1587"/>
    <lineage>
        <taxon>Bacteria</taxon>
        <taxon>Bacillati</taxon>
        <taxon>Bacillota</taxon>
        <taxon>Bacilli</taxon>
        <taxon>Lactobacillales</taxon>
        <taxon>Lactobacillaceae</taxon>
        <taxon>Lactobacillus</taxon>
    </lineage>
</organism>
<evidence type="ECO:0000313" key="1">
    <source>
        <dbReference type="EMBL" id="AYE61066.1"/>
    </source>
</evidence>
<evidence type="ECO:0000313" key="2">
    <source>
        <dbReference type="Proteomes" id="UP000267794"/>
    </source>
</evidence>
<dbReference type="AlphaFoldDB" id="A0A386RD50"/>
<reference evidence="1 2" key="1">
    <citation type="submission" date="2016-10" db="EMBL/GenBank/DDBJ databases">
        <title>Complete genomic sequencing of Lactobacillus helveticus LH99 and comparative genome analysis.</title>
        <authorList>
            <person name="Li N."/>
            <person name="You C."/>
            <person name="Liu Z."/>
        </authorList>
    </citation>
    <scope>NUCLEOTIDE SEQUENCE [LARGE SCALE GENOMIC DNA]</scope>
    <source>
        <strain evidence="1 2">LH99</strain>
    </source>
</reference>